<dbReference type="Proteomes" id="UP000184342">
    <property type="component" value="Unassembled WGS sequence"/>
</dbReference>
<keyword evidence="3" id="KW-1185">Reference proteome</keyword>
<gene>
    <name evidence="2" type="ORF">SAMN02745691_00526</name>
</gene>
<dbReference type="OrthoDB" id="9809147at2"/>
<dbReference type="InterPro" id="IPR003741">
    <property type="entry name" value="LUD_dom"/>
</dbReference>
<dbReference type="PANTHER" id="PTHR36179:SF2">
    <property type="entry name" value="LUD DOMAIN-CONTAINING PROTEIN"/>
    <property type="match status" value="1"/>
</dbReference>
<dbReference type="InterPro" id="IPR009501">
    <property type="entry name" value="UCP020269"/>
</dbReference>
<name>A0A1M6CCF0_9FIRM</name>
<dbReference type="STRING" id="1122934.SAMN02745691_00526"/>
<evidence type="ECO:0000313" key="3">
    <source>
        <dbReference type="Proteomes" id="UP000184342"/>
    </source>
</evidence>
<organism evidence="2 3">
    <name type="scientific">Parasporobacterium paucivorans DSM 15970</name>
    <dbReference type="NCBI Taxonomy" id="1122934"/>
    <lineage>
        <taxon>Bacteria</taxon>
        <taxon>Bacillati</taxon>
        <taxon>Bacillota</taxon>
        <taxon>Clostridia</taxon>
        <taxon>Lachnospirales</taxon>
        <taxon>Lachnospiraceae</taxon>
        <taxon>Parasporobacterium</taxon>
    </lineage>
</organism>
<dbReference type="Pfam" id="PF02589">
    <property type="entry name" value="LUD_dom"/>
    <property type="match status" value="1"/>
</dbReference>
<dbReference type="EMBL" id="FQYT01000004">
    <property type="protein sequence ID" value="SHI58464.1"/>
    <property type="molecule type" value="Genomic_DNA"/>
</dbReference>
<evidence type="ECO:0000313" key="2">
    <source>
        <dbReference type="EMBL" id="SHI58464.1"/>
    </source>
</evidence>
<accession>A0A1M6CCF0</accession>
<reference evidence="2 3" key="1">
    <citation type="submission" date="2016-11" db="EMBL/GenBank/DDBJ databases">
        <authorList>
            <person name="Jaros S."/>
            <person name="Januszkiewicz K."/>
            <person name="Wedrychowicz H."/>
        </authorList>
    </citation>
    <scope>NUCLEOTIDE SEQUENCE [LARGE SCALE GENOMIC DNA]</scope>
    <source>
        <strain evidence="2 3">DSM 15970</strain>
    </source>
</reference>
<sequence>MDPKKEAYKKLAAHIIGKCQLRGMEGHYCENSSEALSLIKELIPADSSVATGGSDTLAQTGIMKYIQSGPFTFYDRKKAATEKESMEIYAKTVCADYFLMSTNAITFDGELVNIDGTGNRVACLITGPKNVIIVAGMNKAAANVEEAISRAKNMAAPANAIRLNRTTPCTSYGKCLNCLQDDCICCHTVVTRKSRINNRIKVILVGEELGF</sequence>
<dbReference type="PANTHER" id="PTHR36179">
    <property type="entry name" value="LUD_DOM DOMAIN-CONTAINING PROTEIN"/>
    <property type="match status" value="1"/>
</dbReference>
<dbReference type="AlphaFoldDB" id="A0A1M6CCF0"/>
<dbReference type="RefSeq" id="WP_073992814.1">
    <property type="nucleotide sequence ID" value="NZ_FQYT01000004.1"/>
</dbReference>
<proteinExistence type="predicted"/>
<protein>
    <submittedName>
        <fullName evidence="2">Uncharacterized ACR, YkgG family COG1556</fullName>
    </submittedName>
</protein>
<feature type="domain" description="LUD" evidence="1">
    <location>
        <begin position="14"/>
        <end position="205"/>
    </location>
</feature>
<dbReference type="PIRSF" id="PIRSF020269">
    <property type="entry name" value="DUF1121"/>
    <property type="match status" value="1"/>
</dbReference>
<evidence type="ECO:0000259" key="1">
    <source>
        <dbReference type="Pfam" id="PF02589"/>
    </source>
</evidence>